<dbReference type="InterPro" id="IPR050469">
    <property type="entry name" value="Diguanylate_Cyclase"/>
</dbReference>
<feature type="transmembrane region" description="Helical" evidence="1">
    <location>
        <begin position="63"/>
        <end position="94"/>
    </location>
</feature>
<dbReference type="KEGG" id="bmet:BMMGA3_12645"/>
<dbReference type="eggNOG" id="COG3706">
    <property type="taxonomic scope" value="Bacteria"/>
</dbReference>
<dbReference type="SMART" id="SM00267">
    <property type="entry name" value="GGDEF"/>
    <property type="match status" value="1"/>
</dbReference>
<dbReference type="InterPro" id="IPR003018">
    <property type="entry name" value="GAF"/>
</dbReference>
<feature type="transmembrane region" description="Helical" evidence="1">
    <location>
        <begin position="6"/>
        <end position="26"/>
    </location>
</feature>
<keyword evidence="1" id="KW-1133">Transmembrane helix</keyword>
<feature type="transmembrane region" description="Helical" evidence="1">
    <location>
        <begin position="179"/>
        <end position="200"/>
    </location>
</feature>
<dbReference type="PANTHER" id="PTHR45138">
    <property type="entry name" value="REGULATORY COMPONENTS OF SENSORY TRANSDUCTION SYSTEM"/>
    <property type="match status" value="1"/>
</dbReference>
<evidence type="ECO:0000259" key="2">
    <source>
        <dbReference type="PROSITE" id="PS50887"/>
    </source>
</evidence>
<dbReference type="Pfam" id="PF13185">
    <property type="entry name" value="GAF_2"/>
    <property type="match status" value="1"/>
</dbReference>
<evidence type="ECO:0000313" key="4">
    <source>
        <dbReference type="Proteomes" id="UP000027602"/>
    </source>
</evidence>
<dbReference type="GO" id="GO:0052621">
    <property type="term" value="F:diguanylate cyclase activity"/>
    <property type="evidence" value="ECO:0007669"/>
    <property type="project" value="TreeGrafter"/>
</dbReference>
<dbReference type="Gene3D" id="3.30.450.40">
    <property type="match status" value="1"/>
</dbReference>
<dbReference type="PROSITE" id="PS50887">
    <property type="entry name" value="GGDEF"/>
    <property type="match status" value="1"/>
</dbReference>
<dbReference type="HOGENOM" id="CLU_032209_0_0_9"/>
<dbReference type="STRING" id="796606.BMMGA3_12645"/>
<name>I3ECT8_BACMM</name>
<accession>I3ECT8</accession>
<gene>
    <name evidence="3" type="ORF">BMMGA3_12645</name>
</gene>
<feature type="transmembrane region" description="Helical" evidence="1">
    <location>
        <begin position="106"/>
        <end position="125"/>
    </location>
</feature>
<feature type="domain" description="GGDEF" evidence="2">
    <location>
        <begin position="429"/>
        <end position="570"/>
    </location>
</feature>
<keyword evidence="4" id="KW-1185">Reference proteome</keyword>
<dbReference type="InterPro" id="IPR000160">
    <property type="entry name" value="GGDEF_dom"/>
</dbReference>
<keyword evidence="1" id="KW-0472">Membrane</keyword>
<dbReference type="Gene3D" id="3.30.70.270">
    <property type="match status" value="1"/>
</dbReference>
<keyword evidence="3" id="KW-0418">Kinase</keyword>
<dbReference type="SUPFAM" id="SSF55073">
    <property type="entry name" value="Nucleotide cyclase"/>
    <property type="match status" value="1"/>
</dbReference>
<dbReference type="OrthoDB" id="9759607at2"/>
<dbReference type="GO" id="GO:0005886">
    <property type="term" value="C:plasma membrane"/>
    <property type="evidence" value="ECO:0007669"/>
    <property type="project" value="TreeGrafter"/>
</dbReference>
<dbReference type="InterPro" id="IPR029787">
    <property type="entry name" value="Nucleotide_cyclase"/>
</dbReference>
<dbReference type="Pfam" id="PF00990">
    <property type="entry name" value="GGDEF"/>
    <property type="match status" value="1"/>
</dbReference>
<evidence type="ECO:0000256" key="1">
    <source>
        <dbReference type="SAM" id="Phobius"/>
    </source>
</evidence>
<feature type="transmembrane region" description="Helical" evidence="1">
    <location>
        <begin position="206"/>
        <end position="226"/>
    </location>
</feature>
<protein>
    <submittedName>
        <fullName evidence="3">Two-component sensor histidine kinase</fullName>
    </submittedName>
</protein>
<feature type="transmembrane region" description="Helical" evidence="1">
    <location>
        <begin position="145"/>
        <end position="167"/>
    </location>
</feature>
<dbReference type="GO" id="GO:1902201">
    <property type="term" value="P:negative regulation of bacterial-type flagellum-dependent cell motility"/>
    <property type="evidence" value="ECO:0007669"/>
    <property type="project" value="TreeGrafter"/>
</dbReference>
<proteinExistence type="predicted"/>
<dbReference type="GO" id="GO:0043709">
    <property type="term" value="P:cell adhesion involved in single-species biofilm formation"/>
    <property type="evidence" value="ECO:0007669"/>
    <property type="project" value="TreeGrafter"/>
</dbReference>
<sequence length="570" mass="65217">MIKPRVKLAIWLCWFLIVPPGMWLTYHYDPPQISGFHIDIMAFFLLISVVAAMPIVINNTPIFLIQWVSLTVFLLFGLFIEMLLFQIAVIVLLVKLRIPKEQLFRFPLNSILFFIVSFCSAFIYYTLGGAHHVDFIHNPDAIWPAFMYGISSYAVNQIVLAFILWIVYGRKSSFYDKDFVWETATTLTTFPLGLILYVLYQEVGLLALLYVGIPFISLSIILKLYYSSDKINQYLQKATEIGNQLAAQLQVNEVVDLFIEKLTGMLPVDYAYILDVVEGKELHLLRSYEKGTIRPVDMRPIKKNDGICGFVLSTGKSALFNSKKEWKKFKTGYIPETVESVLSVPIVRNNQIIGVLFLASNHKRAFEKPQLMIVEILCSHFAVALENAKNYEKTKEYSEKCPITKIYNYRYFENILFEEFNMLEQNKRQRLSLLILDIDHFKKINDTYGHQSGNEILRELAARLTNLIGNKGTVARYGGEEFVILLPDMKKVDALELAEIVRQTIANCPFTLLQTFDHEGKRHMINITASIGAAAAPEDADDPLALIRHADRALYGAKRAGRNQVAEYEK</sequence>
<keyword evidence="1" id="KW-0812">Transmembrane</keyword>
<organism evidence="3 4">
    <name type="scientific">Bacillus methanolicus (strain MGA3 / ATCC 53907)</name>
    <dbReference type="NCBI Taxonomy" id="796606"/>
    <lineage>
        <taxon>Bacteria</taxon>
        <taxon>Bacillati</taxon>
        <taxon>Bacillota</taxon>
        <taxon>Bacilli</taxon>
        <taxon>Bacillales</taxon>
        <taxon>Bacillaceae</taxon>
        <taxon>Bacillus</taxon>
    </lineage>
</organism>
<dbReference type="GO" id="GO:0016301">
    <property type="term" value="F:kinase activity"/>
    <property type="evidence" value="ECO:0007669"/>
    <property type="project" value="UniProtKB-KW"/>
</dbReference>
<dbReference type="AlphaFoldDB" id="I3ECT8"/>
<dbReference type="CDD" id="cd01949">
    <property type="entry name" value="GGDEF"/>
    <property type="match status" value="1"/>
</dbReference>
<reference evidence="3 4" key="1">
    <citation type="journal article" date="2015" name="BMC Genomics">
        <title>Transcriptome analysis of thermophilic methylotrophic Bacillus methanolicus MGA3 using RNA-sequencing provides detailed insights into its previously uncharted transcriptional landscape.</title>
        <authorList>
            <person name="Irla M."/>
            <person name="Neshat A."/>
            <person name="Brautaset T."/>
            <person name="Ruckert C."/>
            <person name="Kalinowski J."/>
            <person name="Wendisch V.F."/>
        </authorList>
    </citation>
    <scope>NUCLEOTIDE SEQUENCE [LARGE SCALE GENOMIC DNA]</scope>
    <source>
        <strain evidence="4">MGA3 / ATCC 53907</strain>
    </source>
</reference>
<dbReference type="NCBIfam" id="TIGR00254">
    <property type="entry name" value="GGDEF"/>
    <property type="match status" value="1"/>
</dbReference>
<dbReference type="Proteomes" id="UP000027602">
    <property type="component" value="Chromosome"/>
</dbReference>
<dbReference type="InterPro" id="IPR043128">
    <property type="entry name" value="Rev_trsase/Diguanyl_cyclase"/>
</dbReference>
<dbReference type="EMBL" id="CP007739">
    <property type="protein sequence ID" value="AIE60922.1"/>
    <property type="molecule type" value="Genomic_DNA"/>
</dbReference>
<keyword evidence="3" id="KW-0808">Transferase</keyword>
<feature type="transmembrane region" description="Helical" evidence="1">
    <location>
        <begin position="38"/>
        <end position="57"/>
    </location>
</feature>
<dbReference type="InterPro" id="IPR029016">
    <property type="entry name" value="GAF-like_dom_sf"/>
</dbReference>
<dbReference type="PANTHER" id="PTHR45138:SF9">
    <property type="entry name" value="DIGUANYLATE CYCLASE DGCM-RELATED"/>
    <property type="match status" value="1"/>
</dbReference>
<evidence type="ECO:0000313" key="3">
    <source>
        <dbReference type="EMBL" id="AIE60922.1"/>
    </source>
</evidence>
<dbReference type="SMART" id="SM00065">
    <property type="entry name" value="GAF"/>
    <property type="match status" value="1"/>
</dbReference>
<dbReference type="SUPFAM" id="SSF55781">
    <property type="entry name" value="GAF domain-like"/>
    <property type="match status" value="1"/>
</dbReference>
<dbReference type="RefSeq" id="WP_003347609.1">
    <property type="nucleotide sequence ID" value="NZ_ADWW01000001.1"/>
</dbReference>
<dbReference type="FunFam" id="3.30.70.270:FF:000001">
    <property type="entry name" value="Diguanylate cyclase domain protein"/>
    <property type="match status" value="1"/>
</dbReference>